<protein>
    <recommendedName>
        <fullName evidence="3">Tetratricopeptide repeat protein</fullName>
    </recommendedName>
</protein>
<dbReference type="EMBL" id="AAVT01000004">
    <property type="protein sequence ID" value="EAW31215.1"/>
    <property type="molecule type" value="Genomic_DNA"/>
</dbReference>
<dbReference type="OrthoDB" id="1551390at2"/>
<evidence type="ECO:0000313" key="2">
    <source>
        <dbReference type="Proteomes" id="UP000004931"/>
    </source>
</evidence>
<dbReference type="InterPro" id="IPR011990">
    <property type="entry name" value="TPR-like_helical_dom_sf"/>
</dbReference>
<dbReference type="eggNOG" id="COG0457">
    <property type="taxonomic scope" value="Bacteria"/>
</dbReference>
<accession>A0YDB2</accession>
<sequence>MADDLNLFTLDRTTAMKAREICQQGYFLFDNGNFKSAIRQFYSAWTLLPKPQTQWEDAVNPFIYFRLGQCLFEPGALGLAGTHFQKVKGRGGAELLAKEHHKYKEFSPS</sequence>
<gene>
    <name evidence="1" type="ORF">GP2143_03803</name>
</gene>
<keyword evidence="2" id="KW-1185">Reference proteome</keyword>
<evidence type="ECO:0000313" key="1">
    <source>
        <dbReference type="EMBL" id="EAW31215.1"/>
    </source>
</evidence>
<evidence type="ECO:0008006" key="3">
    <source>
        <dbReference type="Google" id="ProtNLM"/>
    </source>
</evidence>
<proteinExistence type="predicted"/>
<dbReference type="Proteomes" id="UP000004931">
    <property type="component" value="Unassembled WGS sequence"/>
</dbReference>
<dbReference type="SUPFAM" id="SSF48452">
    <property type="entry name" value="TPR-like"/>
    <property type="match status" value="1"/>
</dbReference>
<comment type="caution">
    <text evidence="1">The sequence shown here is derived from an EMBL/GenBank/DDBJ whole genome shotgun (WGS) entry which is preliminary data.</text>
</comment>
<dbReference type="Gene3D" id="1.25.40.10">
    <property type="entry name" value="Tetratricopeptide repeat domain"/>
    <property type="match status" value="1"/>
</dbReference>
<organism evidence="1 2">
    <name type="scientific">marine gamma proteobacterium HTCC2143</name>
    <dbReference type="NCBI Taxonomy" id="247633"/>
    <lineage>
        <taxon>Bacteria</taxon>
        <taxon>Pseudomonadati</taxon>
        <taxon>Pseudomonadota</taxon>
        <taxon>Gammaproteobacteria</taxon>
        <taxon>Cellvibrionales</taxon>
        <taxon>Spongiibacteraceae</taxon>
        <taxon>BD1-7 clade</taxon>
    </lineage>
</organism>
<name>A0YDB2_9GAMM</name>
<dbReference type="STRING" id="247633.GP2143_03803"/>
<dbReference type="AlphaFoldDB" id="A0YDB2"/>
<reference evidence="1 2" key="1">
    <citation type="journal article" date="2010" name="J. Bacteriol.">
        <title>Genome sequence of the oligotrophic marine Gammaproteobacterium HTCC2143, isolated from the Oregon Coast.</title>
        <authorList>
            <person name="Oh H.M."/>
            <person name="Kang I."/>
            <person name="Ferriera S."/>
            <person name="Giovannoni S.J."/>
            <person name="Cho J.C."/>
        </authorList>
    </citation>
    <scope>NUCLEOTIDE SEQUENCE [LARGE SCALE GENOMIC DNA]</scope>
    <source>
        <strain evidence="1 2">HTCC2143</strain>
    </source>
</reference>